<dbReference type="InterPro" id="IPR036505">
    <property type="entry name" value="Amidase/PGRP_sf"/>
</dbReference>
<accession>A0A1I1HNN1</accession>
<dbReference type="InterPro" id="IPR002502">
    <property type="entry name" value="Amidase_domain"/>
</dbReference>
<evidence type="ECO:0000259" key="5">
    <source>
        <dbReference type="SMART" id="SM00644"/>
    </source>
</evidence>
<sequence>MTVSGLATQYGFQSFPHFTQGRDKTVNKIVIHHMATTDYNSVPGIWNSREASAHYGIGQNGEIRSYVDEDNTAWHAGNWDANSSSIGIEHANLTGAPDYDIAQATIDASAKLVADIAQRYGFGRVVPYQNLFPHSSFTSTACPGKLKDKLQEIADKANDIIAGGNGNVATQPAQTSQPVQQEDNRSASIKEFQDKWNNRWAIRGNFTIRTCEKQYDMFQVLTDDLNVEPNSWYYNGIPTGLLEDVSDPEGRSFEDGATVRFKDGVNSGVIAAYDNNSNAVGIYFAGYRDMIWFDADKFLAHP</sequence>
<evidence type="ECO:0000256" key="2">
    <source>
        <dbReference type="ARBA" id="ARBA00011901"/>
    </source>
</evidence>
<dbReference type="PANTHER" id="PTHR30417:SF1">
    <property type="entry name" value="N-ACETYLMURAMOYL-L-ALANINE AMIDASE AMID"/>
    <property type="match status" value="1"/>
</dbReference>
<dbReference type="Proteomes" id="UP000199376">
    <property type="component" value="Unassembled WGS sequence"/>
</dbReference>
<keyword evidence="3" id="KW-0378">Hydrolase</keyword>
<dbReference type="GO" id="GO:0009254">
    <property type="term" value="P:peptidoglycan turnover"/>
    <property type="evidence" value="ECO:0007669"/>
    <property type="project" value="TreeGrafter"/>
</dbReference>
<dbReference type="GO" id="GO:0009253">
    <property type="term" value="P:peptidoglycan catabolic process"/>
    <property type="evidence" value="ECO:0007669"/>
    <property type="project" value="InterPro"/>
</dbReference>
<dbReference type="CDD" id="cd06583">
    <property type="entry name" value="PGRP"/>
    <property type="match status" value="1"/>
</dbReference>
<gene>
    <name evidence="6" type="ORF">SAMN05660453_0061</name>
</gene>
<dbReference type="Gene3D" id="2.40.50.670">
    <property type="match status" value="1"/>
</dbReference>
<dbReference type="OrthoDB" id="66275at2"/>
<feature type="domain" description="N-acetylmuramoyl-L-alanine amidase" evidence="5">
    <location>
        <begin position="15"/>
        <end position="144"/>
    </location>
</feature>
<keyword evidence="4" id="KW-0961">Cell wall biogenesis/degradation</keyword>
<dbReference type="RefSeq" id="WP_091503343.1">
    <property type="nucleotide sequence ID" value="NZ_FOLI01000014.1"/>
</dbReference>
<dbReference type="SUPFAM" id="SSF55846">
    <property type="entry name" value="N-acetylmuramoyl-L-alanine amidase-like"/>
    <property type="match status" value="1"/>
</dbReference>
<protein>
    <recommendedName>
        <fullName evidence="2">N-acetylmuramoyl-L-alanine amidase</fullName>
        <ecNumber evidence="2">3.5.1.28</ecNumber>
    </recommendedName>
</protein>
<evidence type="ECO:0000256" key="1">
    <source>
        <dbReference type="ARBA" id="ARBA00001561"/>
    </source>
</evidence>
<dbReference type="EC" id="3.5.1.28" evidence="2"/>
<dbReference type="GO" id="GO:0071555">
    <property type="term" value="P:cell wall organization"/>
    <property type="evidence" value="ECO:0007669"/>
    <property type="project" value="UniProtKB-KW"/>
</dbReference>
<dbReference type="PANTHER" id="PTHR30417">
    <property type="entry name" value="N-ACETYLMURAMOYL-L-ALANINE AMIDASE AMID"/>
    <property type="match status" value="1"/>
</dbReference>
<reference evidence="6 7" key="1">
    <citation type="submission" date="2016-10" db="EMBL/GenBank/DDBJ databases">
        <authorList>
            <person name="de Groot N.N."/>
        </authorList>
    </citation>
    <scope>NUCLEOTIDE SEQUENCE [LARGE SCALE GENOMIC DNA]</scope>
    <source>
        <strain evidence="6 7">DSM 19113</strain>
    </source>
</reference>
<dbReference type="SMART" id="SM00644">
    <property type="entry name" value="Ami_2"/>
    <property type="match status" value="1"/>
</dbReference>
<name>A0A1I1HNN1_9LACO</name>
<dbReference type="Pfam" id="PF01510">
    <property type="entry name" value="Amidase_2"/>
    <property type="match status" value="1"/>
</dbReference>
<proteinExistence type="predicted"/>
<dbReference type="STRING" id="283737.SAMN05660453_0061"/>
<evidence type="ECO:0000313" key="6">
    <source>
        <dbReference type="EMBL" id="SFC25395.1"/>
    </source>
</evidence>
<keyword evidence="7" id="KW-1185">Reference proteome</keyword>
<organism evidence="6 7">
    <name type="scientific">Fructobacillus durionis</name>
    <dbReference type="NCBI Taxonomy" id="283737"/>
    <lineage>
        <taxon>Bacteria</taxon>
        <taxon>Bacillati</taxon>
        <taxon>Bacillota</taxon>
        <taxon>Bacilli</taxon>
        <taxon>Lactobacillales</taxon>
        <taxon>Lactobacillaceae</taxon>
        <taxon>Fructobacillus</taxon>
    </lineage>
</organism>
<comment type="catalytic activity">
    <reaction evidence="1">
        <text>Hydrolyzes the link between N-acetylmuramoyl residues and L-amino acid residues in certain cell-wall glycopeptides.</text>
        <dbReference type="EC" id="3.5.1.28"/>
    </reaction>
</comment>
<dbReference type="InterPro" id="IPR051206">
    <property type="entry name" value="NAMLAA_amidase_2"/>
</dbReference>
<evidence type="ECO:0000256" key="3">
    <source>
        <dbReference type="ARBA" id="ARBA00022801"/>
    </source>
</evidence>
<evidence type="ECO:0000256" key="4">
    <source>
        <dbReference type="ARBA" id="ARBA00023316"/>
    </source>
</evidence>
<dbReference type="EMBL" id="FOLI01000014">
    <property type="protein sequence ID" value="SFC25395.1"/>
    <property type="molecule type" value="Genomic_DNA"/>
</dbReference>
<dbReference type="GO" id="GO:0008745">
    <property type="term" value="F:N-acetylmuramoyl-L-alanine amidase activity"/>
    <property type="evidence" value="ECO:0007669"/>
    <property type="project" value="UniProtKB-EC"/>
</dbReference>
<evidence type="ECO:0000313" key="7">
    <source>
        <dbReference type="Proteomes" id="UP000199376"/>
    </source>
</evidence>
<dbReference type="AlphaFoldDB" id="A0A1I1HNN1"/>
<dbReference type="Gene3D" id="3.40.80.10">
    <property type="entry name" value="Peptidoglycan recognition protein-like"/>
    <property type="match status" value="1"/>
</dbReference>
<dbReference type="InterPro" id="IPR038263">
    <property type="entry name" value="Lytic_exo_TRD_sf"/>
</dbReference>